<keyword evidence="1" id="KW-0812">Transmembrane</keyword>
<organism evidence="3 4">
    <name type="scientific">Clostridium sartagoforme</name>
    <dbReference type="NCBI Taxonomy" id="84031"/>
    <lineage>
        <taxon>Bacteria</taxon>
        <taxon>Bacillati</taxon>
        <taxon>Bacillota</taxon>
        <taxon>Clostridia</taxon>
        <taxon>Eubacteriales</taxon>
        <taxon>Clostridiaceae</taxon>
        <taxon>Clostridium</taxon>
    </lineage>
</organism>
<dbReference type="AlphaFoldDB" id="A0A4V6RDU3"/>
<keyword evidence="1" id="KW-0472">Membrane</keyword>
<dbReference type="OrthoDB" id="9812429at2"/>
<dbReference type="Proteomes" id="UP000306888">
    <property type="component" value="Unassembled WGS sequence"/>
</dbReference>
<keyword evidence="1" id="KW-1133">Transmembrane helix</keyword>
<dbReference type="EMBL" id="SRYR01000001">
    <property type="protein sequence ID" value="TGY43430.1"/>
    <property type="molecule type" value="Genomic_DNA"/>
</dbReference>
<dbReference type="Pfam" id="PF12671">
    <property type="entry name" value="Amidase_6"/>
    <property type="match status" value="1"/>
</dbReference>
<protein>
    <recommendedName>
        <fullName evidence="2">Putative amidase domain-containing protein</fullName>
    </recommendedName>
</protein>
<dbReference type="InterPro" id="IPR024301">
    <property type="entry name" value="Amidase_6"/>
</dbReference>
<gene>
    <name evidence="3" type="ORF">E5347_01070</name>
</gene>
<dbReference type="PANTHER" id="PTHR40032">
    <property type="entry name" value="EXPORTED PROTEIN-RELATED"/>
    <property type="match status" value="1"/>
</dbReference>
<reference evidence="3 4" key="1">
    <citation type="submission" date="2019-04" db="EMBL/GenBank/DDBJ databases">
        <title>Microbes associate with the intestines of laboratory mice.</title>
        <authorList>
            <person name="Navarre W."/>
            <person name="Wong E."/>
            <person name="Huang K."/>
            <person name="Tropini C."/>
            <person name="Ng K."/>
            <person name="Yu B."/>
        </authorList>
    </citation>
    <scope>NUCLEOTIDE SEQUENCE [LARGE SCALE GENOMIC DNA]</scope>
    <source>
        <strain evidence="3 4">NM50_B9-20</strain>
    </source>
</reference>
<evidence type="ECO:0000259" key="2">
    <source>
        <dbReference type="Pfam" id="PF12671"/>
    </source>
</evidence>
<name>A0A4V6RDU3_9CLOT</name>
<proteinExistence type="predicted"/>
<keyword evidence="4" id="KW-1185">Reference proteome</keyword>
<evidence type="ECO:0000313" key="3">
    <source>
        <dbReference type="EMBL" id="TGY43430.1"/>
    </source>
</evidence>
<feature type="domain" description="Putative amidase" evidence="2">
    <location>
        <begin position="38"/>
        <end position="188"/>
    </location>
</feature>
<sequence length="314" mass="36716">MRSVIKRGIIFIIMISVLELFLMSLTSKFALGEVKNNNYNRKAAREYALKWAEVSNTSYYNYINEGGDCTNFVSQVLRAGGMEFWGSKKNATDIGSWFYYSQNIPNRTSTWTGANPFNQHFGKVHKRVYKYREYTVREAIDNFEEISRSIYEGDIVQYSRPNNIAFHSQAITDIIDTSKVLFSQHSNSIANFYKNGNLKYYLLGKPDNYNLLIYNVKEEKGDSSYLLYEGSRSERNIEEYKDYKKDLEEAIDMIRLSINDTSFDNDDYNSESTDRFINELKDVVDEIEVEMNSRGSNSKELYEKLFERRNNISN</sequence>
<comment type="caution">
    <text evidence="3">The sequence shown here is derived from an EMBL/GenBank/DDBJ whole genome shotgun (WGS) entry which is preliminary data.</text>
</comment>
<feature type="transmembrane region" description="Helical" evidence="1">
    <location>
        <begin position="9"/>
        <end position="31"/>
    </location>
</feature>
<evidence type="ECO:0000256" key="1">
    <source>
        <dbReference type="SAM" id="Phobius"/>
    </source>
</evidence>
<dbReference type="RefSeq" id="WP_136003703.1">
    <property type="nucleotide sequence ID" value="NZ_SRYR01000001.1"/>
</dbReference>
<evidence type="ECO:0000313" key="4">
    <source>
        <dbReference type="Proteomes" id="UP000306888"/>
    </source>
</evidence>
<dbReference type="PANTHER" id="PTHR40032:SF1">
    <property type="entry name" value="EXPORTED PROTEIN"/>
    <property type="match status" value="1"/>
</dbReference>
<accession>A0A4V6RDU3</accession>